<evidence type="ECO:0000256" key="9">
    <source>
        <dbReference type="SAM" id="MobiDB-lite"/>
    </source>
</evidence>
<feature type="transmembrane region" description="Helical" evidence="10">
    <location>
        <begin position="45"/>
        <end position="67"/>
    </location>
</feature>
<evidence type="ECO:0000256" key="5">
    <source>
        <dbReference type="ARBA" id="ARBA00022989"/>
    </source>
</evidence>
<evidence type="ECO:0000256" key="2">
    <source>
        <dbReference type="ARBA" id="ARBA00004308"/>
    </source>
</evidence>
<dbReference type="PANTHER" id="PTHR31651">
    <property type="match status" value="1"/>
</dbReference>
<accession>A0AAV9I8P0</accession>
<dbReference type="GO" id="GO:0016020">
    <property type="term" value="C:membrane"/>
    <property type="evidence" value="ECO:0007669"/>
    <property type="project" value="UniProtKB-SubCell"/>
</dbReference>
<evidence type="ECO:0000256" key="3">
    <source>
        <dbReference type="ARBA" id="ARBA00022448"/>
    </source>
</evidence>
<evidence type="ECO:0000256" key="6">
    <source>
        <dbReference type="ARBA" id="ARBA00023136"/>
    </source>
</evidence>
<dbReference type="Pfam" id="PF03547">
    <property type="entry name" value="Mem_trans"/>
    <property type="match status" value="1"/>
</dbReference>
<dbReference type="InterPro" id="IPR004776">
    <property type="entry name" value="Mem_transp_PIN-like"/>
</dbReference>
<feature type="transmembrane region" description="Helical" evidence="10">
    <location>
        <begin position="347"/>
        <end position="371"/>
    </location>
</feature>
<dbReference type="Proteomes" id="UP001300502">
    <property type="component" value="Unassembled WGS sequence"/>
</dbReference>
<feature type="transmembrane region" description="Helical" evidence="10">
    <location>
        <begin position="317"/>
        <end position="335"/>
    </location>
</feature>
<feature type="transmembrane region" description="Helical" evidence="10">
    <location>
        <begin position="12"/>
        <end position="33"/>
    </location>
</feature>
<evidence type="ECO:0008006" key="13">
    <source>
        <dbReference type="Google" id="ProtNLM"/>
    </source>
</evidence>
<evidence type="ECO:0000256" key="8">
    <source>
        <dbReference type="ARBA" id="ARBA00025752"/>
    </source>
</evidence>
<comment type="subcellular location">
    <subcellularLocation>
        <location evidence="2">Endomembrane system</location>
    </subcellularLocation>
    <subcellularLocation>
        <location evidence="1">Membrane</location>
        <topology evidence="1">Multi-pass membrane protein</topology>
    </subcellularLocation>
</comment>
<name>A0AAV9I8P0_9RHOD</name>
<organism evidence="11 12">
    <name type="scientific">Galdieria yellowstonensis</name>
    <dbReference type="NCBI Taxonomy" id="3028027"/>
    <lineage>
        <taxon>Eukaryota</taxon>
        <taxon>Rhodophyta</taxon>
        <taxon>Bangiophyceae</taxon>
        <taxon>Galdieriales</taxon>
        <taxon>Galdieriaceae</taxon>
        <taxon>Galdieria</taxon>
    </lineage>
</organism>
<keyword evidence="12" id="KW-1185">Reference proteome</keyword>
<feature type="region of interest" description="Disordered" evidence="9">
    <location>
        <begin position="200"/>
        <end position="245"/>
    </location>
</feature>
<comment type="similarity">
    <text evidence="8">Belongs to the auxin efflux carrier (TC 2.A.69.2) family.</text>
</comment>
<comment type="caution">
    <text evidence="11">The sequence shown here is derived from an EMBL/GenBank/DDBJ whole genome shotgun (WGS) entry which is preliminary data.</text>
</comment>
<dbReference type="EMBL" id="JANCYU010000019">
    <property type="protein sequence ID" value="KAK4523694.1"/>
    <property type="molecule type" value="Genomic_DNA"/>
</dbReference>
<keyword evidence="5 10" id="KW-1133">Transmembrane helix</keyword>
<evidence type="ECO:0000313" key="11">
    <source>
        <dbReference type="EMBL" id="KAK4523694.1"/>
    </source>
</evidence>
<feature type="transmembrane region" description="Helical" evidence="10">
    <location>
        <begin position="149"/>
        <end position="170"/>
    </location>
</feature>
<dbReference type="InterPro" id="IPR045033">
    <property type="entry name" value="PILS1/3/4/5/7"/>
</dbReference>
<dbReference type="AlphaFoldDB" id="A0AAV9I8P0"/>
<evidence type="ECO:0000256" key="1">
    <source>
        <dbReference type="ARBA" id="ARBA00004141"/>
    </source>
</evidence>
<comment type="function">
    <text evidence="7">Involved in cellular auxin homeostasis by regulating auxin metabolism. Regulates intracellular auxin accumulation at the endoplasmic reticulum and thus auxin availability for nuclear auxin signaling.</text>
</comment>
<evidence type="ECO:0000256" key="10">
    <source>
        <dbReference type="SAM" id="Phobius"/>
    </source>
</evidence>
<proteinExistence type="inferred from homology"/>
<sequence>MNDNNSTIQVWFTALNGTCKIVILTAVGFYLAYRGRLNKEMSKNISSIIFEILLPCLLFSSILRTLVNVGLYALWYIPLMALVYLWMGWVLGQLVCKWTKPPPFFRRACIVACALGNSNQLPVLIMDTMCGFYPSFQKLGSSCRDSATGYISLFLLVFSTVSWTVFYRYLQGSTTEDSFINNDSELYSIVEQETFDEATHSRATDHTAHSPAVGPQTSTAVPSDAKQQLHGDNLASPPTNTEIGMEDTWNNTSRYMSILYYSWIRWRHLLHSSRHWATPPSIAIVSALLLGTIFKPVALLLIGSNAPLRVVVAAQETLGAAAIALMSLVVGANLYNSYKRGFRTNGVSFVCILSIALCRLLIMPLLGWSWIQLLLHFGILSDRTDNIQLLVMMIETAVPSANNVVIMCEMVGTSEEPISLALLWQFILAPVFLTANMAFFLWSLK</sequence>
<dbReference type="PANTHER" id="PTHR31651:SF33">
    <property type="entry name" value="PROTEIN PIN-LIKES 1"/>
    <property type="match status" value="1"/>
</dbReference>
<dbReference type="GO" id="GO:0012505">
    <property type="term" value="C:endomembrane system"/>
    <property type="evidence" value="ECO:0007669"/>
    <property type="project" value="UniProtKB-SubCell"/>
</dbReference>
<gene>
    <name evidence="11" type="ORF">GAYE_PCTG75G1590</name>
</gene>
<reference evidence="11 12" key="1">
    <citation type="submission" date="2022-07" db="EMBL/GenBank/DDBJ databases">
        <title>Genome-wide signatures of adaptation to extreme environments.</title>
        <authorList>
            <person name="Cho C.H."/>
            <person name="Yoon H.S."/>
        </authorList>
    </citation>
    <scope>NUCLEOTIDE SEQUENCE [LARGE SCALE GENOMIC DNA]</scope>
    <source>
        <strain evidence="11 12">108.79 E11</strain>
    </source>
</reference>
<feature type="transmembrane region" description="Helical" evidence="10">
    <location>
        <begin position="282"/>
        <end position="302"/>
    </location>
</feature>
<evidence type="ECO:0000313" key="12">
    <source>
        <dbReference type="Proteomes" id="UP001300502"/>
    </source>
</evidence>
<keyword evidence="6 10" id="KW-0472">Membrane</keyword>
<evidence type="ECO:0000256" key="7">
    <source>
        <dbReference type="ARBA" id="ARBA00025100"/>
    </source>
</evidence>
<feature type="transmembrane region" description="Helical" evidence="10">
    <location>
        <begin position="422"/>
        <end position="444"/>
    </location>
</feature>
<keyword evidence="3" id="KW-0813">Transport</keyword>
<feature type="transmembrane region" description="Helical" evidence="10">
    <location>
        <begin position="108"/>
        <end position="129"/>
    </location>
</feature>
<evidence type="ECO:0000256" key="4">
    <source>
        <dbReference type="ARBA" id="ARBA00022692"/>
    </source>
</evidence>
<keyword evidence="4 10" id="KW-0812">Transmembrane</keyword>
<protein>
    <recommendedName>
        <fullName evidence="13">Auxin efflux carrier family protein</fullName>
    </recommendedName>
</protein>
<feature type="compositionally biased region" description="Polar residues" evidence="9">
    <location>
        <begin position="236"/>
        <end position="245"/>
    </location>
</feature>
<dbReference type="GO" id="GO:0055085">
    <property type="term" value="P:transmembrane transport"/>
    <property type="evidence" value="ECO:0007669"/>
    <property type="project" value="InterPro"/>
</dbReference>
<feature type="transmembrane region" description="Helical" evidence="10">
    <location>
        <begin position="73"/>
        <end position="96"/>
    </location>
</feature>